<dbReference type="Gene3D" id="1.10.10.10">
    <property type="entry name" value="Winged helix-like DNA-binding domain superfamily/Winged helix DNA-binding domain"/>
    <property type="match status" value="1"/>
</dbReference>
<dbReference type="SUPFAM" id="SSF88659">
    <property type="entry name" value="Sigma3 and sigma4 domains of RNA polymerase sigma factors"/>
    <property type="match status" value="1"/>
</dbReference>
<comment type="caution">
    <text evidence="5">The sequence shown here is derived from an EMBL/GenBank/DDBJ whole genome shotgun (WGS) entry which is preliminary data.</text>
</comment>
<evidence type="ECO:0000256" key="2">
    <source>
        <dbReference type="ARBA" id="ARBA00023015"/>
    </source>
</evidence>
<evidence type="ECO:0000313" key="5">
    <source>
        <dbReference type="EMBL" id="TVO75125.1"/>
    </source>
</evidence>
<protein>
    <submittedName>
        <fullName evidence="5">Sigma-70 family RNA polymerase sigma factor</fullName>
    </submittedName>
</protein>
<keyword evidence="4" id="KW-0804">Transcription</keyword>
<evidence type="ECO:0000256" key="3">
    <source>
        <dbReference type="ARBA" id="ARBA00023125"/>
    </source>
</evidence>
<dbReference type="GO" id="GO:0003677">
    <property type="term" value="F:DNA binding"/>
    <property type="evidence" value="ECO:0007669"/>
    <property type="project" value="UniProtKB-KW"/>
</dbReference>
<dbReference type="InterPro" id="IPR010534">
    <property type="entry name" value="Phage_933W_GpQ"/>
</dbReference>
<keyword evidence="2" id="KW-0805">Transcription regulation</keyword>
<proteinExistence type="inferred from homology"/>
<dbReference type="Proteomes" id="UP000316649">
    <property type="component" value="Unassembled WGS sequence"/>
</dbReference>
<keyword evidence="6" id="KW-1185">Reference proteome</keyword>
<sequence length="137" mass="15494">MIVQHEGDAVEQTRERLQLWGQWLRDTCGVGMGGNVIAMYDERIGGDAQGLVLMPDNDVAERIERILCRLKKQQPKVFKVLWWWYYGGVSVQDIADQVNVSPATVKSRRMIGEASVTSYWDAGYGEIDTQESLKKSA</sequence>
<dbReference type="GO" id="GO:0060567">
    <property type="term" value="P:negative regulation of termination of DNA-templated transcription"/>
    <property type="evidence" value="ECO:0007669"/>
    <property type="project" value="InterPro"/>
</dbReference>
<comment type="similarity">
    <text evidence="1">Belongs to the phage antitermination Q type 1 family.</text>
</comment>
<name>A0A558E1G8_9GAMM</name>
<dbReference type="RefSeq" id="WP_144358698.1">
    <property type="nucleotide sequence ID" value="NZ_VMNH01000009.1"/>
</dbReference>
<dbReference type="OrthoDB" id="128473at2"/>
<evidence type="ECO:0000256" key="4">
    <source>
        <dbReference type="ARBA" id="ARBA00023163"/>
    </source>
</evidence>
<dbReference type="AlphaFoldDB" id="A0A558E1G8"/>
<dbReference type="InterPro" id="IPR036388">
    <property type="entry name" value="WH-like_DNA-bd_sf"/>
</dbReference>
<dbReference type="Pfam" id="PF06530">
    <property type="entry name" value="Phage_antitermQ"/>
    <property type="match status" value="1"/>
</dbReference>
<dbReference type="InterPro" id="IPR013324">
    <property type="entry name" value="RNA_pol_sigma_r3/r4-like"/>
</dbReference>
<gene>
    <name evidence="5" type="ORF">FHP88_08920</name>
</gene>
<evidence type="ECO:0000256" key="1">
    <source>
        <dbReference type="ARBA" id="ARBA00010234"/>
    </source>
</evidence>
<evidence type="ECO:0000313" key="6">
    <source>
        <dbReference type="Proteomes" id="UP000316649"/>
    </source>
</evidence>
<accession>A0A558E1G8</accession>
<organism evidence="5 6">
    <name type="scientific">Sedimenticola selenatireducens</name>
    <dbReference type="NCBI Taxonomy" id="191960"/>
    <lineage>
        <taxon>Bacteria</taxon>
        <taxon>Pseudomonadati</taxon>
        <taxon>Pseudomonadota</taxon>
        <taxon>Gammaproteobacteria</taxon>
        <taxon>Chromatiales</taxon>
        <taxon>Sedimenticolaceae</taxon>
        <taxon>Sedimenticola</taxon>
    </lineage>
</organism>
<keyword evidence="3" id="KW-0238">DNA-binding</keyword>
<dbReference type="EMBL" id="VMNH01000009">
    <property type="protein sequence ID" value="TVO75125.1"/>
    <property type="molecule type" value="Genomic_DNA"/>
</dbReference>
<reference evidence="5 6" key="1">
    <citation type="submission" date="2019-07" db="EMBL/GenBank/DDBJ databases">
        <title>The pathways for chlorine oxyanion respiration interact through the shared metabolite chlorate.</title>
        <authorList>
            <person name="Barnum T.P."/>
            <person name="Cheng Y."/>
            <person name="Hill K.A."/>
            <person name="Lucas L.N."/>
            <person name="Carlson H.K."/>
            <person name="Coates J.D."/>
        </authorList>
    </citation>
    <scope>NUCLEOTIDE SEQUENCE [LARGE SCALE GENOMIC DNA]</scope>
    <source>
        <strain evidence="5 6">BK-1</strain>
    </source>
</reference>